<organism evidence="1 2">
    <name type="scientific">Chryseolinea serpens</name>
    <dbReference type="NCBI Taxonomy" id="947013"/>
    <lineage>
        <taxon>Bacteria</taxon>
        <taxon>Pseudomonadati</taxon>
        <taxon>Bacteroidota</taxon>
        <taxon>Cytophagia</taxon>
        <taxon>Cytophagales</taxon>
        <taxon>Fulvivirgaceae</taxon>
        <taxon>Chryseolinea</taxon>
    </lineage>
</organism>
<dbReference type="InterPro" id="IPR029069">
    <property type="entry name" value="HotDog_dom_sf"/>
</dbReference>
<keyword evidence="2" id="KW-1185">Reference proteome</keyword>
<dbReference type="Pfam" id="PF22817">
    <property type="entry name" value="ApeP-like"/>
    <property type="match status" value="1"/>
</dbReference>
<dbReference type="SUPFAM" id="SSF54637">
    <property type="entry name" value="Thioesterase/thiol ester dehydrase-isomerase"/>
    <property type="match status" value="1"/>
</dbReference>
<accession>A0A1M5QIH5</accession>
<dbReference type="Proteomes" id="UP000184212">
    <property type="component" value="Unassembled WGS sequence"/>
</dbReference>
<protein>
    <submittedName>
        <fullName evidence="1">3-hydroxymyristoyl/3-hydroxydecanoyl-(Acyl carrier protein) dehydratase</fullName>
    </submittedName>
</protein>
<dbReference type="EMBL" id="FQWQ01000002">
    <property type="protein sequence ID" value="SHH13944.1"/>
    <property type="molecule type" value="Genomic_DNA"/>
</dbReference>
<reference evidence="1" key="1">
    <citation type="submission" date="2016-11" db="EMBL/GenBank/DDBJ databases">
        <authorList>
            <person name="Jaros S."/>
            <person name="Januszkiewicz K."/>
            <person name="Wedrychowicz H."/>
        </authorList>
    </citation>
    <scope>NUCLEOTIDE SEQUENCE [LARGE SCALE GENOMIC DNA]</scope>
    <source>
        <strain evidence="1">DSM 24574</strain>
    </source>
</reference>
<dbReference type="Gene3D" id="3.10.129.10">
    <property type="entry name" value="Hotdog Thioesterase"/>
    <property type="match status" value="1"/>
</dbReference>
<sequence length="141" mass="15325">MLANQTDILQYIPQRNPIVMVHNLLEASDTRAVTQLAIDPTNLFVSAGHFMEPGLVENIAQTAAVHVGYQCSKKNIPIPIGYIAAVKNLKIAGLPKENTTITTSVEIVNKVLDITVVQGKVEQDGNVLASCEMRIFAKLQS</sequence>
<evidence type="ECO:0000313" key="2">
    <source>
        <dbReference type="Proteomes" id="UP000184212"/>
    </source>
</evidence>
<dbReference type="AlphaFoldDB" id="A0A1M5QIH5"/>
<proteinExistence type="predicted"/>
<dbReference type="RefSeq" id="WP_073135250.1">
    <property type="nucleotide sequence ID" value="NZ_FQWQ01000002.1"/>
</dbReference>
<evidence type="ECO:0000313" key="1">
    <source>
        <dbReference type="EMBL" id="SHH13944.1"/>
    </source>
</evidence>
<dbReference type="OrthoDB" id="826697at2"/>
<name>A0A1M5QIH5_9BACT</name>
<dbReference type="STRING" id="947013.SAMN04488109_2840"/>
<dbReference type="InterPro" id="IPR016776">
    <property type="entry name" value="ApeP-like_dehydratase"/>
</dbReference>
<gene>
    <name evidence="1" type="ORF">SAMN04488109_2840</name>
</gene>